<evidence type="ECO:0000313" key="2">
    <source>
        <dbReference type="EMBL" id="BAI69661.1"/>
    </source>
</evidence>
<dbReference type="InterPro" id="IPR023346">
    <property type="entry name" value="Lysozyme-like_dom_sf"/>
</dbReference>
<dbReference type="OrthoDB" id="9808681at2"/>
<proteinExistence type="predicted"/>
<dbReference type="AlphaFoldDB" id="D3DIK9"/>
<dbReference type="KEGG" id="hth:HTH_1207"/>
<dbReference type="Gene3D" id="1.10.530.10">
    <property type="match status" value="1"/>
</dbReference>
<gene>
    <name evidence="2" type="ordered locus">HTH_1207</name>
</gene>
<dbReference type="InterPro" id="IPR008258">
    <property type="entry name" value="Transglycosylase_SLT_dom_1"/>
</dbReference>
<dbReference type="Pfam" id="PF01464">
    <property type="entry name" value="SLT"/>
    <property type="match status" value="1"/>
</dbReference>
<dbReference type="eggNOG" id="COG0741">
    <property type="taxonomic scope" value="Bacteria"/>
</dbReference>
<evidence type="ECO:0000313" key="3">
    <source>
        <dbReference type="Proteomes" id="UP000002574"/>
    </source>
</evidence>
<feature type="domain" description="Transglycosylase SLT" evidence="1">
    <location>
        <begin position="37"/>
        <end position="139"/>
    </location>
</feature>
<dbReference type="STRING" id="608538.HTH_1207"/>
<dbReference type="Proteomes" id="UP000002574">
    <property type="component" value="Chromosome"/>
</dbReference>
<dbReference type="SUPFAM" id="SSF53955">
    <property type="entry name" value="Lysozyme-like"/>
    <property type="match status" value="1"/>
</dbReference>
<dbReference type="CDD" id="cd13400">
    <property type="entry name" value="LT_IagB-like"/>
    <property type="match status" value="1"/>
</dbReference>
<dbReference type="EMBL" id="AP011112">
    <property type="protein sequence ID" value="BAI69661.1"/>
    <property type="molecule type" value="Genomic_DNA"/>
</dbReference>
<sequence>MQYGFLLTFQCSTLRLSDAISVNQEATEVAVLDISACFDKASYETGVNRKLLVVIAYVESGLRSDALNRNSNGTYDIGLMQINSSNIPKLKRMGIIQKEEDLWDTCTNIRAGAYLLKECIAIYDLSWRAVDCYNKGSKAKDISKYVWKVYKVLSTVR</sequence>
<name>D3DIK9_HYDTT</name>
<evidence type="ECO:0000259" key="1">
    <source>
        <dbReference type="Pfam" id="PF01464"/>
    </source>
</evidence>
<protein>
    <submittedName>
        <fullName evidence="2">Lytic transglycosylase catalytic</fullName>
    </submittedName>
</protein>
<dbReference type="CAZy" id="GH23">
    <property type="family name" value="Glycoside Hydrolase Family 23"/>
</dbReference>
<organism evidence="2 3">
    <name type="scientific">Hydrogenobacter thermophilus (strain DSM 6534 / IAM 12695 / TK-6)</name>
    <dbReference type="NCBI Taxonomy" id="608538"/>
    <lineage>
        <taxon>Bacteria</taxon>
        <taxon>Pseudomonadati</taxon>
        <taxon>Aquificota</taxon>
        <taxon>Aquificia</taxon>
        <taxon>Aquificales</taxon>
        <taxon>Aquificaceae</taxon>
        <taxon>Hydrogenobacter</taxon>
    </lineage>
</organism>
<keyword evidence="3" id="KW-1185">Reference proteome</keyword>
<accession>D3DIK9</accession>
<reference evidence="2 3" key="1">
    <citation type="journal article" date="2010" name="J. Bacteriol.">
        <title>Complete genome sequence of the thermophilic, obligately chemolithoautotrophic hydrogen-oxidizing bacterium Hydrogenobacter thermophilus TK-6.</title>
        <authorList>
            <person name="Arai H."/>
            <person name="Kanbe H."/>
            <person name="Ishii M."/>
            <person name="Igarashi Y."/>
        </authorList>
    </citation>
    <scope>NUCLEOTIDE SEQUENCE [LARGE SCALE GENOMIC DNA]</scope>
    <source>
        <strain evidence="3">DSM 6534 / IAM 12695 / TK-6 [Tokyo]</strain>
    </source>
</reference>